<gene>
    <name evidence="3" type="ORF">OEZ85_003887</name>
</gene>
<protein>
    <submittedName>
        <fullName evidence="3">Uncharacterized protein</fullName>
    </submittedName>
</protein>
<organism evidence="3 4">
    <name type="scientific">Tetradesmus obliquus</name>
    <name type="common">Green alga</name>
    <name type="synonym">Acutodesmus obliquus</name>
    <dbReference type="NCBI Taxonomy" id="3088"/>
    <lineage>
        <taxon>Eukaryota</taxon>
        <taxon>Viridiplantae</taxon>
        <taxon>Chlorophyta</taxon>
        <taxon>core chlorophytes</taxon>
        <taxon>Chlorophyceae</taxon>
        <taxon>CS clade</taxon>
        <taxon>Sphaeropleales</taxon>
        <taxon>Scenedesmaceae</taxon>
        <taxon>Tetradesmus</taxon>
    </lineage>
</organism>
<dbReference type="PANTHER" id="PTHR16219:SF1">
    <property type="entry name" value="HAUS AUGMIN-LIKE COMPLEX SUBUNIT 4"/>
    <property type="match status" value="1"/>
</dbReference>
<evidence type="ECO:0000313" key="4">
    <source>
        <dbReference type="Proteomes" id="UP001244341"/>
    </source>
</evidence>
<dbReference type="PANTHER" id="PTHR16219">
    <property type="entry name" value="AUGMIN SUBUNIT 4 FAMILY MEMBER"/>
    <property type="match status" value="1"/>
</dbReference>
<accession>A0ABY8UDJ6</accession>
<keyword evidence="4" id="KW-1185">Reference proteome</keyword>
<evidence type="ECO:0000313" key="3">
    <source>
        <dbReference type="EMBL" id="WIA19250.1"/>
    </source>
</evidence>
<feature type="coiled-coil region" evidence="1">
    <location>
        <begin position="278"/>
        <end position="343"/>
    </location>
</feature>
<keyword evidence="1" id="KW-0175">Coiled coil</keyword>
<proteinExistence type="predicted"/>
<name>A0ABY8UDJ6_TETOB</name>
<dbReference type="EMBL" id="CP126217">
    <property type="protein sequence ID" value="WIA19250.1"/>
    <property type="molecule type" value="Genomic_DNA"/>
</dbReference>
<reference evidence="3 4" key="1">
    <citation type="submission" date="2023-05" db="EMBL/GenBank/DDBJ databases">
        <title>A 100% complete, gapless, phased diploid assembly of the Scenedesmus obliquus UTEX 3031 genome.</title>
        <authorList>
            <person name="Biondi T.C."/>
            <person name="Hanschen E.R."/>
            <person name="Kwon T."/>
            <person name="Eng W."/>
            <person name="Kruse C.P.S."/>
            <person name="Koehler S.I."/>
            <person name="Kunde Y."/>
            <person name="Gleasner C.D."/>
            <person name="You Mak K.T."/>
            <person name="Polle J."/>
            <person name="Hovde B.T."/>
            <person name="Starkenburg S.R."/>
        </authorList>
    </citation>
    <scope>NUCLEOTIDE SEQUENCE [LARGE SCALE GENOMIC DNA]</scope>
    <source>
        <strain evidence="3 4">DOE0152z</strain>
    </source>
</reference>
<dbReference type="Pfam" id="PF14735">
    <property type="entry name" value="HAUS4"/>
    <property type="match status" value="1"/>
</dbReference>
<evidence type="ECO:0000256" key="2">
    <source>
        <dbReference type="SAM" id="MobiDB-lite"/>
    </source>
</evidence>
<evidence type="ECO:0000256" key="1">
    <source>
        <dbReference type="SAM" id="Coils"/>
    </source>
</evidence>
<dbReference type="Proteomes" id="UP001244341">
    <property type="component" value="Chromosome 10b"/>
</dbReference>
<sequence length="347" mass="37721">MQQQKQQAIDQAGIRYLEEASLVQELEDMLHEVQHVLLDDTTACDAASSQADAKLQQAGLPCPADAALSLAKHMQAAYAAQRLQLPAVPQQQPLHGNKSSSVAGNVSPADFDDDPDQLGSMHHLLGVTPQQLRTLYMPNRKAAQKAHAPVMPLLEQRVEQQAQEAVAAVAGAAAGPDAAAHVLSSIGEKQGQLSALRAACSEKLLSYTQCAQGHLAEVAAMQQRLVQLGQCILSEQPALDQKHREYLEAHMTQLLGKLATMQLQMRDGTYDARTVPALQAIKQQLQRTEQEVTAAVEQVNAQLLGYSQLGDEFSGIVQEFAVVKSKTEDLDRVLEHLNKVEKEAAYY</sequence>
<dbReference type="InterPro" id="IPR029327">
    <property type="entry name" value="HAUS4"/>
</dbReference>
<feature type="region of interest" description="Disordered" evidence="2">
    <location>
        <begin position="91"/>
        <end position="110"/>
    </location>
</feature>